<dbReference type="Proteomes" id="UP000256253">
    <property type="component" value="Unassembled WGS sequence"/>
</dbReference>
<feature type="region of interest" description="Disordered" evidence="1">
    <location>
        <begin position="18"/>
        <end position="37"/>
    </location>
</feature>
<dbReference type="RefSeq" id="WP_115922598.1">
    <property type="nucleotide sequence ID" value="NZ_QTUA01000001.1"/>
</dbReference>
<comment type="caution">
    <text evidence="3">The sequence shown here is derived from an EMBL/GenBank/DDBJ whole genome shotgun (WGS) entry which is preliminary data.</text>
</comment>
<gene>
    <name evidence="3" type="ORF">DFJ65_1653</name>
</gene>
<accession>A0A3D9UMF6</accession>
<dbReference type="InterPro" id="IPR034768">
    <property type="entry name" value="4FE4S_WBL"/>
</dbReference>
<evidence type="ECO:0000259" key="2">
    <source>
        <dbReference type="PROSITE" id="PS51674"/>
    </source>
</evidence>
<dbReference type="PROSITE" id="PS51674">
    <property type="entry name" value="4FE4S_WBL"/>
    <property type="match status" value="1"/>
</dbReference>
<protein>
    <submittedName>
        <fullName evidence="3">Transcription factor WhiB</fullName>
    </submittedName>
</protein>
<feature type="domain" description="4Fe-4S Wbl-type" evidence="2">
    <location>
        <begin position="22"/>
        <end position="80"/>
    </location>
</feature>
<dbReference type="Pfam" id="PF02467">
    <property type="entry name" value="Whib"/>
    <property type="match status" value="1"/>
</dbReference>
<dbReference type="EMBL" id="QTUA01000001">
    <property type="protein sequence ID" value="REF30638.1"/>
    <property type="molecule type" value="Genomic_DNA"/>
</dbReference>
<dbReference type="OrthoDB" id="5244115at2"/>
<organism evidence="3 4">
    <name type="scientific">Calidifontibacter indicus</name>
    <dbReference type="NCBI Taxonomy" id="419650"/>
    <lineage>
        <taxon>Bacteria</taxon>
        <taxon>Bacillati</taxon>
        <taxon>Actinomycetota</taxon>
        <taxon>Actinomycetes</taxon>
        <taxon>Micrococcales</taxon>
        <taxon>Dermacoccaceae</taxon>
        <taxon>Calidifontibacter</taxon>
    </lineage>
</organism>
<keyword evidence="4" id="KW-1185">Reference proteome</keyword>
<evidence type="ECO:0000313" key="3">
    <source>
        <dbReference type="EMBL" id="REF30638.1"/>
    </source>
</evidence>
<name>A0A3D9UMF6_9MICO</name>
<feature type="region of interest" description="Disordered" evidence="1">
    <location>
        <begin position="72"/>
        <end position="97"/>
    </location>
</feature>
<dbReference type="AlphaFoldDB" id="A0A3D9UMF6"/>
<reference evidence="3 4" key="1">
    <citation type="submission" date="2018-08" db="EMBL/GenBank/DDBJ databases">
        <title>Sequencing the genomes of 1000 actinobacteria strains.</title>
        <authorList>
            <person name="Klenk H.-P."/>
        </authorList>
    </citation>
    <scope>NUCLEOTIDE SEQUENCE [LARGE SCALE GENOMIC DNA]</scope>
    <source>
        <strain evidence="3 4">DSM 22967</strain>
    </source>
</reference>
<evidence type="ECO:0000256" key="1">
    <source>
        <dbReference type="SAM" id="MobiDB-lite"/>
    </source>
</evidence>
<proteinExistence type="predicted"/>
<evidence type="ECO:0000313" key="4">
    <source>
        <dbReference type="Proteomes" id="UP000256253"/>
    </source>
</evidence>
<sequence length="97" mass="10552">MTAAERLDRALLGLAEDGKRPRCAEPGGHELWTSDDPEDRATAVRWCRGCPVLTECADAAAELDATWGVWAGVDRSSNRAGRSQQRPKKTTKKETAA</sequence>